<evidence type="ECO:0000313" key="2">
    <source>
        <dbReference type="EMBL" id="KAF2853311.1"/>
    </source>
</evidence>
<feature type="region of interest" description="Disordered" evidence="1">
    <location>
        <begin position="74"/>
        <end position="102"/>
    </location>
</feature>
<evidence type="ECO:0000313" key="3">
    <source>
        <dbReference type="Proteomes" id="UP000799423"/>
    </source>
</evidence>
<evidence type="ECO:0008006" key="4">
    <source>
        <dbReference type="Google" id="ProtNLM"/>
    </source>
</evidence>
<dbReference type="PANTHER" id="PTHR42085:SF7">
    <property type="entry name" value="F-BOX DOMAIN-CONTAINING PROTEIN"/>
    <property type="match status" value="1"/>
</dbReference>
<keyword evidence="3" id="KW-1185">Reference proteome</keyword>
<dbReference type="AlphaFoldDB" id="A0A6A7BCR9"/>
<protein>
    <recommendedName>
        <fullName evidence="4">F-box domain-containing protein</fullName>
    </recommendedName>
</protein>
<dbReference type="Proteomes" id="UP000799423">
    <property type="component" value="Unassembled WGS sequence"/>
</dbReference>
<reference evidence="2" key="1">
    <citation type="submission" date="2020-01" db="EMBL/GenBank/DDBJ databases">
        <authorList>
            <consortium name="DOE Joint Genome Institute"/>
            <person name="Haridas S."/>
            <person name="Albert R."/>
            <person name="Binder M."/>
            <person name="Bloem J."/>
            <person name="Labutti K."/>
            <person name="Salamov A."/>
            <person name="Andreopoulos B."/>
            <person name="Baker S.E."/>
            <person name="Barry K."/>
            <person name="Bills G."/>
            <person name="Bluhm B.H."/>
            <person name="Cannon C."/>
            <person name="Castanera R."/>
            <person name="Culley D.E."/>
            <person name="Daum C."/>
            <person name="Ezra D."/>
            <person name="Gonzalez J.B."/>
            <person name="Henrissat B."/>
            <person name="Kuo A."/>
            <person name="Liang C."/>
            <person name="Lipzen A."/>
            <person name="Lutzoni F."/>
            <person name="Magnuson J."/>
            <person name="Mondo S."/>
            <person name="Nolan M."/>
            <person name="Ohm R."/>
            <person name="Pangilinan J."/>
            <person name="Park H.-J."/>
            <person name="Ramirez L."/>
            <person name="Alfaro M."/>
            <person name="Sun H."/>
            <person name="Tritt A."/>
            <person name="Yoshinaga Y."/>
            <person name="Zwiers L.-H."/>
            <person name="Turgeon B.G."/>
            <person name="Goodwin S.B."/>
            <person name="Spatafora J.W."/>
            <person name="Crous P.W."/>
            <person name="Grigoriev I.V."/>
        </authorList>
    </citation>
    <scope>NUCLEOTIDE SEQUENCE</scope>
    <source>
        <strain evidence="2">IPT5</strain>
    </source>
</reference>
<dbReference type="PANTHER" id="PTHR42085">
    <property type="entry name" value="F-BOX DOMAIN-CONTAINING PROTEIN"/>
    <property type="match status" value="1"/>
</dbReference>
<dbReference type="EMBL" id="MU006296">
    <property type="protein sequence ID" value="KAF2853311.1"/>
    <property type="molecule type" value="Genomic_DNA"/>
</dbReference>
<name>A0A6A7BCR9_9PLEO</name>
<dbReference type="InterPro" id="IPR038883">
    <property type="entry name" value="AN11006-like"/>
</dbReference>
<sequence length="279" mass="31425">GPWSTRLRSGLLTPETSNPAEERVACPDAFARSPQKAFPFMELPAELRINIYYKALVRDVPLLLHVERVTDKTNEDVAPNTGSSTVWPTPPTILSRSRPRPRPRPVLRAPILVPEQQALCEPISTQLLRVNSVIYKEARQVLYSDNVFTLGLLSGMHTLSTLHQRSRSLIKHVTLTIPTHHDILDGFADLVRLGLRYCWGLKTFKIILQASLPDDGRVTGATSVYANAFHILRWLPRGCSVVLEGNVSNSVRRVVAEEGRLQNELDETSYLKRQHQMPE</sequence>
<gene>
    <name evidence="2" type="ORF">T440DRAFT_364210</name>
</gene>
<accession>A0A6A7BCR9</accession>
<evidence type="ECO:0000256" key="1">
    <source>
        <dbReference type="SAM" id="MobiDB-lite"/>
    </source>
</evidence>
<dbReference type="OrthoDB" id="2951834at2759"/>
<feature type="region of interest" description="Disordered" evidence="1">
    <location>
        <begin position="1"/>
        <end position="21"/>
    </location>
</feature>
<proteinExistence type="predicted"/>
<feature type="non-terminal residue" evidence="2">
    <location>
        <position position="279"/>
    </location>
</feature>
<organism evidence="2 3">
    <name type="scientific">Plenodomus tracheiphilus IPT5</name>
    <dbReference type="NCBI Taxonomy" id="1408161"/>
    <lineage>
        <taxon>Eukaryota</taxon>
        <taxon>Fungi</taxon>
        <taxon>Dikarya</taxon>
        <taxon>Ascomycota</taxon>
        <taxon>Pezizomycotina</taxon>
        <taxon>Dothideomycetes</taxon>
        <taxon>Pleosporomycetidae</taxon>
        <taxon>Pleosporales</taxon>
        <taxon>Pleosporineae</taxon>
        <taxon>Leptosphaeriaceae</taxon>
        <taxon>Plenodomus</taxon>
    </lineage>
</organism>
<feature type="non-terminal residue" evidence="2">
    <location>
        <position position="1"/>
    </location>
</feature>